<dbReference type="eggNOG" id="COG3265">
    <property type="taxonomic scope" value="Bacteria"/>
</dbReference>
<dbReference type="KEGG" id="zmm:Zmob_1387"/>
<dbReference type="Proteomes" id="UP000001494">
    <property type="component" value="Chromosome"/>
</dbReference>
<organism evidence="11 12">
    <name type="scientific">Zymomonas mobilis subsp. mobilis (strain ATCC 10988 / DSM 424 / LMG 404 / NCIMB 8938 / NRRL B-806 / ZM1)</name>
    <dbReference type="NCBI Taxonomy" id="555217"/>
    <lineage>
        <taxon>Bacteria</taxon>
        <taxon>Pseudomonadati</taxon>
        <taxon>Pseudomonadota</taxon>
        <taxon>Alphaproteobacteria</taxon>
        <taxon>Sphingomonadales</taxon>
        <taxon>Zymomonadaceae</taxon>
        <taxon>Zymomonas</taxon>
    </lineage>
</organism>
<accession>A0A0H3FZW7</accession>
<evidence type="ECO:0000256" key="7">
    <source>
        <dbReference type="ARBA" id="ARBA00022840"/>
    </source>
</evidence>
<dbReference type="PANTHER" id="PTHR43442">
    <property type="entry name" value="GLUCONOKINASE-RELATED"/>
    <property type="match status" value="1"/>
</dbReference>
<evidence type="ECO:0000256" key="5">
    <source>
        <dbReference type="ARBA" id="ARBA00022741"/>
    </source>
</evidence>
<sequence>MIIVVMGVSGCGKSTVGADLAKHLHCDFQDADDFHPQANKDKMSNGIPLTDEDRWPWLRAIRDYMDKEKAVGHDVVFACSALKKVYRDLLNDKHDVHFVYLKGSEELISDRLAHRSSHFFNPKLLHSQFETLEEPTADEGVFVVDIRNDPDTIVDIVKKEMTSWK</sequence>
<evidence type="ECO:0000256" key="6">
    <source>
        <dbReference type="ARBA" id="ARBA00022777"/>
    </source>
</evidence>
<dbReference type="SUPFAM" id="SSF52540">
    <property type="entry name" value="P-loop containing nucleoside triphosphate hydrolases"/>
    <property type="match status" value="1"/>
</dbReference>
<evidence type="ECO:0000256" key="1">
    <source>
        <dbReference type="ARBA" id="ARBA00004761"/>
    </source>
</evidence>
<evidence type="ECO:0000256" key="3">
    <source>
        <dbReference type="ARBA" id="ARBA00012054"/>
    </source>
</evidence>
<dbReference type="InterPro" id="IPR006001">
    <property type="entry name" value="Therm_gnt_kin"/>
</dbReference>
<dbReference type="NCBIfam" id="TIGR01313">
    <property type="entry name" value="therm_gnt_kin"/>
    <property type="match status" value="1"/>
</dbReference>
<evidence type="ECO:0000256" key="2">
    <source>
        <dbReference type="ARBA" id="ARBA00008420"/>
    </source>
</evidence>
<dbReference type="GO" id="GO:0005737">
    <property type="term" value="C:cytoplasm"/>
    <property type="evidence" value="ECO:0007669"/>
    <property type="project" value="TreeGrafter"/>
</dbReference>
<comment type="catalytic activity">
    <reaction evidence="9 10">
        <text>D-gluconate + ATP = 6-phospho-D-gluconate + ADP + H(+)</text>
        <dbReference type="Rhea" id="RHEA:19433"/>
        <dbReference type="ChEBI" id="CHEBI:15378"/>
        <dbReference type="ChEBI" id="CHEBI:18391"/>
        <dbReference type="ChEBI" id="CHEBI:30616"/>
        <dbReference type="ChEBI" id="CHEBI:58759"/>
        <dbReference type="ChEBI" id="CHEBI:456216"/>
        <dbReference type="EC" id="2.7.1.12"/>
    </reaction>
</comment>
<dbReference type="PANTHER" id="PTHR43442:SF3">
    <property type="entry name" value="GLUCONOKINASE-RELATED"/>
    <property type="match status" value="1"/>
</dbReference>
<dbReference type="AlphaFoldDB" id="A0A0H3FZW7"/>
<evidence type="ECO:0000256" key="9">
    <source>
        <dbReference type="ARBA" id="ARBA00048090"/>
    </source>
</evidence>
<dbReference type="InterPro" id="IPR031322">
    <property type="entry name" value="Shikimate/glucono_kinase"/>
</dbReference>
<dbReference type="EC" id="2.7.1.12" evidence="3 10"/>
<dbReference type="OrthoDB" id="9795716at2"/>
<keyword evidence="7 10" id="KW-0067">ATP-binding</keyword>
<keyword evidence="5 10" id="KW-0547">Nucleotide-binding</keyword>
<evidence type="ECO:0000256" key="4">
    <source>
        <dbReference type="ARBA" id="ARBA00022679"/>
    </source>
</evidence>
<dbReference type="Pfam" id="PF01202">
    <property type="entry name" value="SKI"/>
    <property type="match status" value="1"/>
</dbReference>
<keyword evidence="6 10" id="KW-0418">Kinase</keyword>
<keyword evidence="4 10" id="KW-0808">Transferase</keyword>
<evidence type="ECO:0000256" key="10">
    <source>
        <dbReference type="RuleBase" id="RU363066"/>
    </source>
</evidence>
<comment type="pathway">
    <text evidence="1">Carbohydrate acid metabolism.</text>
</comment>
<evidence type="ECO:0000313" key="11">
    <source>
        <dbReference type="EMBL" id="AEH63207.1"/>
    </source>
</evidence>
<keyword evidence="8" id="KW-0311">Gluconate utilization</keyword>
<dbReference type="HOGENOM" id="CLU_077168_4_0_5"/>
<dbReference type="CDD" id="cd02021">
    <property type="entry name" value="GntK"/>
    <property type="match status" value="1"/>
</dbReference>
<dbReference type="GO" id="GO:0019521">
    <property type="term" value="P:D-gluconate metabolic process"/>
    <property type="evidence" value="ECO:0007669"/>
    <property type="project" value="UniProtKB-KW"/>
</dbReference>
<dbReference type="RefSeq" id="WP_014501037.1">
    <property type="nucleotide sequence ID" value="NC_017262.1"/>
</dbReference>
<protein>
    <recommendedName>
        <fullName evidence="3 10">Gluconokinase</fullName>
        <ecNumber evidence="3 10">2.7.1.12</ecNumber>
    </recommendedName>
</protein>
<proteinExistence type="inferred from homology"/>
<dbReference type="EMBL" id="CP002850">
    <property type="protein sequence ID" value="AEH63207.1"/>
    <property type="molecule type" value="Genomic_DNA"/>
</dbReference>
<reference evidence="11 12" key="1">
    <citation type="journal article" date="2011" name="J. Bacteriol.">
        <title>Genome sequence of the ethanol-producing Zymomonas mobilis subsp. mobilis lectotype strain ATCC 10988.</title>
        <authorList>
            <person name="Pappas K.M."/>
            <person name="Kouvelis V.N."/>
            <person name="Saunders E."/>
            <person name="Brettin T.S."/>
            <person name="Bruce D."/>
            <person name="Detter C."/>
            <person name="Balakireva M."/>
            <person name="Han C.S."/>
            <person name="Savvakis G."/>
            <person name="Kyrpides N.C."/>
            <person name="Typas M.A."/>
        </authorList>
    </citation>
    <scope>NUCLEOTIDE SEQUENCE [LARGE SCALE GENOMIC DNA]</scope>
    <source>
        <strain evidence="12">ATCC 10988 / DSM 424 / CCUG 17860 / LMG 404 / NCIMB 8938 / NRRL B-806 / ZM1</strain>
    </source>
</reference>
<dbReference type="InterPro" id="IPR027417">
    <property type="entry name" value="P-loop_NTPase"/>
</dbReference>
<dbReference type="FunFam" id="3.40.50.300:FF:000522">
    <property type="entry name" value="Gluconokinase"/>
    <property type="match status" value="1"/>
</dbReference>
<dbReference type="Gene3D" id="3.40.50.300">
    <property type="entry name" value="P-loop containing nucleotide triphosphate hydrolases"/>
    <property type="match status" value="1"/>
</dbReference>
<comment type="similarity">
    <text evidence="2 10">Belongs to the gluconokinase GntK/GntV family.</text>
</comment>
<dbReference type="GO" id="GO:0046316">
    <property type="term" value="F:gluconokinase activity"/>
    <property type="evidence" value="ECO:0007669"/>
    <property type="project" value="UniProtKB-EC"/>
</dbReference>
<dbReference type="GO" id="GO:0005524">
    <property type="term" value="F:ATP binding"/>
    <property type="evidence" value="ECO:0007669"/>
    <property type="project" value="UniProtKB-KW"/>
</dbReference>
<gene>
    <name evidence="11" type="ordered locus">Zmob_1387</name>
</gene>
<evidence type="ECO:0000313" key="12">
    <source>
        <dbReference type="Proteomes" id="UP000001494"/>
    </source>
</evidence>
<name>A0A0H3FZW7_ZYMMA</name>
<evidence type="ECO:0000256" key="8">
    <source>
        <dbReference type="ARBA" id="ARBA00023064"/>
    </source>
</evidence>